<dbReference type="Proteomes" id="UP001610432">
    <property type="component" value="Unassembled WGS sequence"/>
</dbReference>
<proteinExistence type="predicted"/>
<evidence type="ECO:0000256" key="1">
    <source>
        <dbReference type="SAM" id="MobiDB-lite"/>
    </source>
</evidence>
<dbReference type="RefSeq" id="XP_070880381.1">
    <property type="nucleotide sequence ID" value="XM_071030662.1"/>
</dbReference>
<organism evidence="2 3">
    <name type="scientific">Aspergillus lucknowensis</name>
    <dbReference type="NCBI Taxonomy" id="176173"/>
    <lineage>
        <taxon>Eukaryota</taxon>
        <taxon>Fungi</taxon>
        <taxon>Dikarya</taxon>
        <taxon>Ascomycota</taxon>
        <taxon>Pezizomycotina</taxon>
        <taxon>Eurotiomycetes</taxon>
        <taxon>Eurotiomycetidae</taxon>
        <taxon>Eurotiales</taxon>
        <taxon>Aspergillaceae</taxon>
        <taxon>Aspergillus</taxon>
        <taxon>Aspergillus subgen. Nidulantes</taxon>
    </lineage>
</organism>
<dbReference type="EMBL" id="JBFXLQ010000106">
    <property type="protein sequence ID" value="KAL2859825.1"/>
    <property type="molecule type" value="Genomic_DNA"/>
</dbReference>
<keyword evidence="3" id="KW-1185">Reference proteome</keyword>
<feature type="non-terminal residue" evidence="2">
    <location>
        <position position="85"/>
    </location>
</feature>
<comment type="caution">
    <text evidence="2">The sequence shown here is derived from an EMBL/GenBank/DDBJ whole genome shotgun (WGS) entry which is preliminary data.</text>
</comment>
<sequence>SSGPTTLPIQGSQKRGRWDSLSAATSSQEPPRSRSRASSPARAPRDLNTLATRTLDDFHAQVHAIRSARTIETRGATYEAHSFLN</sequence>
<evidence type="ECO:0000313" key="3">
    <source>
        <dbReference type="Proteomes" id="UP001610432"/>
    </source>
</evidence>
<feature type="compositionally biased region" description="Polar residues" evidence="1">
    <location>
        <begin position="1"/>
        <end position="13"/>
    </location>
</feature>
<feature type="non-terminal residue" evidence="2">
    <location>
        <position position="1"/>
    </location>
</feature>
<accession>A0ABR4L5M4</accession>
<evidence type="ECO:0000313" key="2">
    <source>
        <dbReference type="EMBL" id="KAL2859825.1"/>
    </source>
</evidence>
<name>A0ABR4L5M4_9EURO</name>
<feature type="region of interest" description="Disordered" evidence="1">
    <location>
        <begin position="1"/>
        <end position="47"/>
    </location>
</feature>
<protein>
    <submittedName>
        <fullName evidence="2">Uncharacterized protein</fullName>
    </submittedName>
</protein>
<reference evidence="2 3" key="1">
    <citation type="submission" date="2024-07" db="EMBL/GenBank/DDBJ databases">
        <title>Section-level genome sequencing and comparative genomics of Aspergillus sections Usti and Cavernicolus.</title>
        <authorList>
            <consortium name="Lawrence Berkeley National Laboratory"/>
            <person name="Nybo J.L."/>
            <person name="Vesth T.C."/>
            <person name="Theobald S."/>
            <person name="Frisvad J.C."/>
            <person name="Larsen T.O."/>
            <person name="Kjaerboelling I."/>
            <person name="Rothschild-Mancinelli K."/>
            <person name="Lyhne E.K."/>
            <person name="Kogle M.E."/>
            <person name="Barry K."/>
            <person name="Clum A."/>
            <person name="Na H."/>
            <person name="Ledsgaard L."/>
            <person name="Lin J."/>
            <person name="Lipzen A."/>
            <person name="Kuo A."/>
            <person name="Riley R."/>
            <person name="Mondo S."/>
            <person name="Labutti K."/>
            <person name="Haridas S."/>
            <person name="Pangalinan J."/>
            <person name="Salamov A.A."/>
            <person name="Simmons B.A."/>
            <person name="Magnuson J.K."/>
            <person name="Chen J."/>
            <person name="Drula E."/>
            <person name="Henrissat B."/>
            <person name="Wiebenga A."/>
            <person name="Lubbers R.J."/>
            <person name="Gomes A.C."/>
            <person name="Macurrencykelacurrency M.R."/>
            <person name="Stajich J."/>
            <person name="Grigoriev I.V."/>
            <person name="Mortensen U.H."/>
            <person name="De Vries R.P."/>
            <person name="Baker S.E."/>
            <person name="Andersen M.R."/>
        </authorList>
    </citation>
    <scope>NUCLEOTIDE SEQUENCE [LARGE SCALE GENOMIC DNA]</scope>
    <source>
        <strain evidence="2 3">CBS 449.75</strain>
    </source>
</reference>
<dbReference type="GeneID" id="98145734"/>
<gene>
    <name evidence="2" type="ORF">BJX67DRAFT_368714</name>
</gene>